<sequence length="119" mass="13999">MASIKFVAAVLMLMVVAAAAMRDWNDSPRDRRRERECRQLRGQLQQCSRDSPSPQCCSVARQYVESKGCRPRDIGADLLQHCQQQQQQRGDDDDDQERRRYYNDDDDREVLDFIRGAWF</sequence>
<evidence type="ECO:0000256" key="1">
    <source>
        <dbReference type="SAM" id="MobiDB-lite"/>
    </source>
</evidence>
<feature type="region of interest" description="Disordered" evidence="1">
    <location>
        <begin position="81"/>
        <end position="103"/>
    </location>
</feature>
<dbReference type="KEGG" id="smo:SELMODRAFT_438955"/>
<dbReference type="EMBL" id="GL377569">
    <property type="protein sequence ID" value="EFJ35012.1"/>
    <property type="molecule type" value="Genomic_DNA"/>
</dbReference>
<evidence type="ECO:0000313" key="3">
    <source>
        <dbReference type="EMBL" id="EFJ35012.1"/>
    </source>
</evidence>
<feature type="chain" id="PRO_5003121408" description="Bifunctional inhibitor/plant lipid transfer protein/seed storage helical domain-containing protein" evidence="2">
    <location>
        <begin position="21"/>
        <end position="119"/>
    </location>
</feature>
<dbReference type="InParanoid" id="D8R0Q0"/>
<dbReference type="Proteomes" id="UP000001514">
    <property type="component" value="Unassembled WGS sequence"/>
</dbReference>
<proteinExistence type="predicted"/>
<evidence type="ECO:0000256" key="2">
    <source>
        <dbReference type="SAM" id="SignalP"/>
    </source>
</evidence>
<dbReference type="AlphaFoldDB" id="D8R0Q0"/>
<evidence type="ECO:0000313" key="4">
    <source>
        <dbReference type="Proteomes" id="UP000001514"/>
    </source>
</evidence>
<protein>
    <recommendedName>
        <fullName evidence="5">Bifunctional inhibitor/plant lipid transfer protein/seed storage helical domain-containing protein</fullName>
    </recommendedName>
</protein>
<name>D8R0Q0_SELML</name>
<dbReference type="Gramene" id="EFJ35012">
    <property type="protein sequence ID" value="EFJ35012"/>
    <property type="gene ID" value="SELMODRAFT_438955"/>
</dbReference>
<accession>D8R0Q0</accession>
<evidence type="ECO:0008006" key="5">
    <source>
        <dbReference type="Google" id="ProtNLM"/>
    </source>
</evidence>
<reference evidence="3 4" key="1">
    <citation type="journal article" date="2011" name="Science">
        <title>The Selaginella genome identifies genetic changes associated with the evolution of vascular plants.</title>
        <authorList>
            <person name="Banks J.A."/>
            <person name="Nishiyama T."/>
            <person name="Hasebe M."/>
            <person name="Bowman J.L."/>
            <person name="Gribskov M."/>
            <person name="dePamphilis C."/>
            <person name="Albert V.A."/>
            <person name="Aono N."/>
            <person name="Aoyama T."/>
            <person name="Ambrose B.A."/>
            <person name="Ashton N.W."/>
            <person name="Axtell M.J."/>
            <person name="Barker E."/>
            <person name="Barker M.S."/>
            <person name="Bennetzen J.L."/>
            <person name="Bonawitz N.D."/>
            <person name="Chapple C."/>
            <person name="Cheng C."/>
            <person name="Correa L.G."/>
            <person name="Dacre M."/>
            <person name="DeBarry J."/>
            <person name="Dreyer I."/>
            <person name="Elias M."/>
            <person name="Engstrom E.M."/>
            <person name="Estelle M."/>
            <person name="Feng L."/>
            <person name="Finet C."/>
            <person name="Floyd S.K."/>
            <person name="Frommer W.B."/>
            <person name="Fujita T."/>
            <person name="Gramzow L."/>
            <person name="Gutensohn M."/>
            <person name="Harholt J."/>
            <person name="Hattori M."/>
            <person name="Heyl A."/>
            <person name="Hirai T."/>
            <person name="Hiwatashi Y."/>
            <person name="Ishikawa M."/>
            <person name="Iwata M."/>
            <person name="Karol K.G."/>
            <person name="Koehler B."/>
            <person name="Kolukisaoglu U."/>
            <person name="Kubo M."/>
            <person name="Kurata T."/>
            <person name="Lalonde S."/>
            <person name="Li K."/>
            <person name="Li Y."/>
            <person name="Litt A."/>
            <person name="Lyons E."/>
            <person name="Manning G."/>
            <person name="Maruyama T."/>
            <person name="Michael T.P."/>
            <person name="Mikami K."/>
            <person name="Miyazaki S."/>
            <person name="Morinaga S."/>
            <person name="Murata T."/>
            <person name="Mueller-Roeber B."/>
            <person name="Nelson D.R."/>
            <person name="Obara M."/>
            <person name="Oguri Y."/>
            <person name="Olmstead R.G."/>
            <person name="Onodera N."/>
            <person name="Petersen B.L."/>
            <person name="Pils B."/>
            <person name="Prigge M."/>
            <person name="Rensing S.A."/>
            <person name="Riano-Pachon D.M."/>
            <person name="Roberts A.W."/>
            <person name="Sato Y."/>
            <person name="Scheller H.V."/>
            <person name="Schulz B."/>
            <person name="Schulz C."/>
            <person name="Shakirov E.V."/>
            <person name="Shibagaki N."/>
            <person name="Shinohara N."/>
            <person name="Shippen D.E."/>
            <person name="Soerensen I."/>
            <person name="Sotooka R."/>
            <person name="Sugimoto N."/>
            <person name="Sugita M."/>
            <person name="Sumikawa N."/>
            <person name="Tanurdzic M."/>
            <person name="Theissen G."/>
            <person name="Ulvskov P."/>
            <person name="Wakazuki S."/>
            <person name="Weng J.K."/>
            <person name="Willats W.W."/>
            <person name="Wipf D."/>
            <person name="Wolf P.G."/>
            <person name="Yang L."/>
            <person name="Zimmer A.D."/>
            <person name="Zhu Q."/>
            <person name="Mitros T."/>
            <person name="Hellsten U."/>
            <person name="Loque D."/>
            <person name="Otillar R."/>
            <person name="Salamov A."/>
            <person name="Schmutz J."/>
            <person name="Shapiro H."/>
            <person name="Lindquist E."/>
            <person name="Lucas S."/>
            <person name="Rokhsar D."/>
            <person name="Grigoriev I.V."/>
        </authorList>
    </citation>
    <scope>NUCLEOTIDE SEQUENCE [LARGE SCALE GENOMIC DNA]</scope>
</reference>
<organism evidence="4">
    <name type="scientific">Selaginella moellendorffii</name>
    <name type="common">Spikemoss</name>
    <dbReference type="NCBI Taxonomy" id="88036"/>
    <lineage>
        <taxon>Eukaryota</taxon>
        <taxon>Viridiplantae</taxon>
        <taxon>Streptophyta</taxon>
        <taxon>Embryophyta</taxon>
        <taxon>Tracheophyta</taxon>
        <taxon>Lycopodiopsida</taxon>
        <taxon>Selaginellales</taxon>
        <taxon>Selaginellaceae</taxon>
        <taxon>Selaginella</taxon>
    </lineage>
</organism>
<dbReference type="HOGENOM" id="CLU_2065549_0_0_1"/>
<keyword evidence="4" id="KW-1185">Reference proteome</keyword>
<keyword evidence="2" id="KW-0732">Signal</keyword>
<gene>
    <name evidence="3" type="ORF">SELMODRAFT_438955</name>
</gene>
<feature type="signal peptide" evidence="2">
    <location>
        <begin position="1"/>
        <end position="20"/>
    </location>
</feature>